<name>A0A7J6CBL9_9TELE</name>
<evidence type="ECO:0000313" key="1">
    <source>
        <dbReference type="EMBL" id="KAF4104709.1"/>
    </source>
</evidence>
<dbReference type="Proteomes" id="UP000579812">
    <property type="component" value="Unassembled WGS sequence"/>
</dbReference>
<dbReference type="EMBL" id="JAAMOB010000014">
    <property type="protein sequence ID" value="KAF4104709.1"/>
    <property type="molecule type" value="Genomic_DNA"/>
</dbReference>
<reference evidence="1 2" key="1">
    <citation type="submission" date="2020-04" db="EMBL/GenBank/DDBJ databases">
        <title>Chromosome-level genome assembly of a cyprinid fish Onychostoma macrolepis by integration of Nanopore Sequencing, Bionano and Hi-C technology.</title>
        <authorList>
            <person name="Wang D."/>
        </authorList>
    </citation>
    <scope>NUCLEOTIDE SEQUENCE [LARGE SCALE GENOMIC DNA]</scope>
    <source>
        <strain evidence="1">SWU-2019</strain>
        <tissue evidence="1">Muscle</tissue>
    </source>
</reference>
<accession>A0A7J6CBL9</accession>
<organism evidence="1 2">
    <name type="scientific">Onychostoma macrolepis</name>
    <dbReference type="NCBI Taxonomy" id="369639"/>
    <lineage>
        <taxon>Eukaryota</taxon>
        <taxon>Metazoa</taxon>
        <taxon>Chordata</taxon>
        <taxon>Craniata</taxon>
        <taxon>Vertebrata</taxon>
        <taxon>Euteleostomi</taxon>
        <taxon>Actinopterygii</taxon>
        <taxon>Neopterygii</taxon>
        <taxon>Teleostei</taxon>
        <taxon>Ostariophysi</taxon>
        <taxon>Cypriniformes</taxon>
        <taxon>Cyprinidae</taxon>
        <taxon>Acrossocheilinae</taxon>
        <taxon>Onychostoma</taxon>
    </lineage>
</organism>
<protein>
    <submittedName>
        <fullName evidence="1">Uncharacterized protein</fullName>
    </submittedName>
</protein>
<gene>
    <name evidence="1" type="ORF">G5714_014040</name>
</gene>
<proteinExistence type="predicted"/>
<sequence length="103" mass="12036">MDTYIDLCQSFGVPLWVGPLLHAASRLKKTDRIKRRKVYRLIQRQLLNRIGCSSRDKCTYVYPAELKEMVRAAFPNDICDYEDPCHENVVAITMDDLKRMKLS</sequence>
<evidence type="ECO:0000313" key="2">
    <source>
        <dbReference type="Proteomes" id="UP000579812"/>
    </source>
</evidence>
<dbReference type="AlphaFoldDB" id="A0A7J6CBL9"/>
<keyword evidence="2" id="KW-1185">Reference proteome</keyword>
<comment type="caution">
    <text evidence="1">The sequence shown here is derived from an EMBL/GenBank/DDBJ whole genome shotgun (WGS) entry which is preliminary data.</text>
</comment>